<dbReference type="SUPFAM" id="SSF47090">
    <property type="entry name" value="PGBD-like"/>
    <property type="match status" value="1"/>
</dbReference>
<dbReference type="InterPro" id="IPR036366">
    <property type="entry name" value="PGBDSf"/>
</dbReference>
<reference evidence="11 14" key="2">
    <citation type="submission" date="2022-05" db="EMBL/GenBank/DDBJ databases">
        <title>Genome Sequencing of Bee-Associated Microbes.</title>
        <authorList>
            <person name="Dunlap C."/>
        </authorList>
    </citation>
    <scope>NUCLEOTIDE SEQUENCE [LARGE SCALE GENOMIC DNA]</scope>
    <source>
        <strain evidence="11 14">NRRL B-23120</strain>
    </source>
</reference>
<evidence type="ECO:0000256" key="1">
    <source>
        <dbReference type="ARBA" id="ARBA00004752"/>
    </source>
</evidence>
<dbReference type="PROSITE" id="PS52029">
    <property type="entry name" value="LD_TPASE"/>
    <property type="match status" value="1"/>
</dbReference>
<keyword evidence="6 9" id="KW-0133">Cell shape</keyword>
<dbReference type="GO" id="GO:0071555">
    <property type="term" value="P:cell wall organization"/>
    <property type="evidence" value="ECO:0007669"/>
    <property type="project" value="UniProtKB-UniRule"/>
</dbReference>
<dbReference type="Gene3D" id="1.10.101.10">
    <property type="entry name" value="PGBD-like superfamily/PGBD"/>
    <property type="match status" value="1"/>
</dbReference>
<gene>
    <name evidence="11" type="ORF">M5X16_00805</name>
    <name evidence="12" type="ORF">PC41400_12395</name>
</gene>
<evidence type="ECO:0000256" key="3">
    <source>
        <dbReference type="ARBA" id="ARBA00022676"/>
    </source>
</evidence>
<dbReference type="GO" id="GO:0071972">
    <property type="term" value="F:peptidoglycan L,D-transpeptidase activity"/>
    <property type="evidence" value="ECO:0007669"/>
    <property type="project" value="TreeGrafter"/>
</dbReference>
<protein>
    <submittedName>
        <fullName evidence="11">L,D-transpeptidase family protein</fullName>
    </submittedName>
</protein>
<dbReference type="Proteomes" id="UP001527202">
    <property type="component" value="Unassembled WGS sequence"/>
</dbReference>
<dbReference type="SUPFAM" id="SSF141523">
    <property type="entry name" value="L,D-transpeptidase catalytic domain-like"/>
    <property type="match status" value="1"/>
</dbReference>
<dbReference type="GO" id="GO:0008360">
    <property type="term" value="P:regulation of cell shape"/>
    <property type="evidence" value="ECO:0007669"/>
    <property type="project" value="UniProtKB-UniRule"/>
</dbReference>
<evidence type="ECO:0000313" key="11">
    <source>
        <dbReference type="EMBL" id="MCY9594317.1"/>
    </source>
</evidence>
<dbReference type="CDD" id="cd16913">
    <property type="entry name" value="YkuD_like"/>
    <property type="match status" value="1"/>
</dbReference>
<dbReference type="EMBL" id="JAMDMJ010000001">
    <property type="protein sequence ID" value="MCY9594317.1"/>
    <property type="molecule type" value="Genomic_DNA"/>
</dbReference>
<dbReference type="InterPro" id="IPR038063">
    <property type="entry name" value="Transpep_catalytic_dom"/>
</dbReference>
<dbReference type="EMBL" id="CP026520">
    <property type="protein sequence ID" value="QAV18431.1"/>
    <property type="molecule type" value="Genomic_DNA"/>
</dbReference>
<evidence type="ECO:0000256" key="5">
    <source>
        <dbReference type="ARBA" id="ARBA00022801"/>
    </source>
</evidence>
<name>A0A410WVU2_9BACL</name>
<dbReference type="GO" id="GO:0018104">
    <property type="term" value="P:peptidoglycan-protein cross-linking"/>
    <property type="evidence" value="ECO:0007669"/>
    <property type="project" value="TreeGrafter"/>
</dbReference>
<feature type="active site" description="Nucleophile" evidence="9">
    <location>
        <position position="147"/>
    </location>
</feature>
<dbReference type="KEGG" id="pchi:PC41400_12395"/>
<dbReference type="GO" id="GO:0005576">
    <property type="term" value="C:extracellular region"/>
    <property type="evidence" value="ECO:0007669"/>
    <property type="project" value="TreeGrafter"/>
</dbReference>
<dbReference type="GO" id="GO:0016757">
    <property type="term" value="F:glycosyltransferase activity"/>
    <property type="evidence" value="ECO:0007669"/>
    <property type="project" value="UniProtKB-KW"/>
</dbReference>
<evidence type="ECO:0000313" key="14">
    <source>
        <dbReference type="Proteomes" id="UP001527202"/>
    </source>
</evidence>
<dbReference type="UniPathway" id="UPA00219"/>
<keyword evidence="7 9" id="KW-0573">Peptidoglycan synthesis</keyword>
<feature type="active site" description="Proton donor/acceptor" evidence="9">
    <location>
        <position position="131"/>
    </location>
</feature>
<dbReference type="Pfam" id="PF03734">
    <property type="entry name" value="YkuD"/>
    <property type="match status" value="1"/>
</dbReference>
<feature type="domain" description="L,D-TPase catalytic" evidence="10">
    <location>
        <begin position="62"/>
        <end position="171"/>
    </location>
</feature>
<dbReference type="PANTHER" id="PTHR30582:SF24">
    <property type="entry name" value="L,D-TRANSPEPTIDASE ERFK_SRFK-RELATED"/>
    <property type="match status" value="1"/>
</dbReference>
<dbReference type="InterPro" id="IPR005490">
    <property type="entry name" value="LD_TPept_cat_dom"/>
</dbReference>
<keyword evidence="8 9" id="KW-0961">Cell wall biogenesis/degradation</keyword>
<evidence type="ECO:0000313" key="13">
    <source>
        <dbReference type="Proteomes" id="UP000288943"/>
    </source>
</evidence>
<keyword evidence="14" id="KW-1185">Reference proteome</keyword>
<evidence type="ECO:0000256" key="2">
    <source>
        <dbReference type="ARBA" id="ARBA00005992"/>
    </source>
</evidence>
<keyword evidence="3" id="KW-0328">Glycosyltransferase</keyword>
<dbReference type="Proteomes" id="UP000288943">
    <property type="component" value="Chromosome"/>
</dbReference>
<dbReference type="PANTHER" id="PTHR30582">
    <property type="entry name" value="L,D-TRANSPEPTIDASE"/>
    <property type="match status" value="1"/>
</dbReference>
<dbReference type="AlphaFoldDB" id="A0A410WVU2"/>
<accession>A0A410WVU2</accession>
<dbReference type="OrthoDB" id="9787225at2"/>
<dbReference type="InterPro" id="IPR002477">
    <property type="entry name" value="Peptidoglycan-bd-like"/>
</dbReference>
<dbReference type="Pfam" id="PF01471">
    <property type="entry name" value="PG_binding_1"/>
    <property type="match status" value="1"/>
</dbReference>
<dbReference type="InterPro" id="IPR050979">
    <property type="entry name" value="LD-transpeptidase"/>
</dbReference>
<evidence type="ECO:0000256" key="6">
    <source>
        <dbReference type="ARBA" id="ARBA00022960"/>
    </source>
</evidence>
<evidence type="ECO:0000256" key="8">
    <source>
        <dbReference type="ARBA" id="ARBA00023316"/>
    </source>
</evidence>
<evidence type="ECO:0000256" key="4">
    <source>
        <dbReference type="ARBA" id="ARBA00022679"/>
    </source>
</evidence>
<evidence type="ECO:0000259" key="10">
    <source>
        <dbReference type="PROSITE" id="PS52029"/>
    </source>
</evidence>
<sequence>MNAGAGINMNKGQTLLKIKGVALTAVCLLNVLLPGNAAAERITLPADVTEPAIPIVADRGPFSIEVYPLRHKLVVFKDKKHYKTYPVAVGNLATPTPVGEYQVIYKGKNWGPSFGPRWLGLNVPWGAYGIHGTNKPHSIGQHLSHGCIRMRNRDVEELYDLIPIGTKVTIAGHVLGDPGREPRKLAQGDIGADVQLIQNRLKSAGYYSGVCNGKFLASTAEALRRFQRDNGLRADGVVSISVYEKFGLME</sequence>
<evidence type="ECO:0000313" key="12">
    <source>
        <dbReference type="EMBL" id="QAV18431.1"/>
    </source>
</evidence>
<evidence type="ECO:0000256" key="7">
    <source>
        <dbReference type="ARBA" id="ARBA00022984"/>
    </source>
</evidence>
<comment type="similarity">
    <text evidence="2">Belongs to the YkuD family.</text>
</comment>
<comment type="pathway">
    <text evidence="1 9">Cell wall biogenesis; peptidoglycan biosynthesis.</text>
</comment>
<keyword evidence="4" id="KW-0808">Transferase</keyword>
<dbReference type="Gene3D" id="2.40.440.10">
    <property type="entry name" value="L,D-transpeptidase catalytic domain-like"/>
    <property type="match status" value="1"/>
</dbReference>
<keyword evidence="5" id="KW-0378">Hydrolase</keyword>
<dbReference type="InterPro" id="IPR036365">
    <property type="entry name" value="PGBD-like_sf"/>
</dbReference>
<proteinExistence type="inferred from homology"/>
<organism evidence="12 13">
    <name type="scientific">Paenibacillus chitinolyticus</name>
    <dbReference type="NCBI Taxonomy" id="79263"/>
    <lineage>
        <taxon>Bacteria</taxon>
        <taxon>Bacillati</taxon>
        <taxon>Bacillota</taxon>
        <taxon>Bacilli</taxon>
        <taxon>Bacillales</taxon>
        <taxon>Paenibacillaceae</taxon>
        <taxon>Paenibacillus</taxon>
    </lineage>
</organism>
<evidence type="ECO:0000256" key="9">
    <source>
        <dbReference type="PROSITE-ProRule" id="PRU01373"/>
    </source>
</evidence>
<reference evidence="12 13" key="1">
    <citation type="submission" date="2018-01" db="EMBL/GenBank/DDBJ databases">
        <title>The whole genome sequencing and assembly of Paenibacillus chitinolyticus KCCM 41400 strain.</title>
        <authorList>
            <person name="Kim J.-Y."/>
            <person name="Park M.-K."/>
            <person name="Lee Y.-J."/>
            <person name="Yi H."/>
            <person name="Bahn Y.-S."/>
            <person name="Kim J.F."/>
            <person name="Lee D.-W."/>
        </authorList>
    </citation>
    <scope>NUCLEOTIDE SEQUENCE [LARGE SCALE GENOMIC DNA]</scope>
    <source>
        <strain evidence="12 13">KCCM 41400</strain>
    </source>
</reference>